<dbReference type="AlphaFoldDB" id="A0A8S1RIA4"/>
<organism evidence="2 3">
    <name type="scientific">Paramecium sonneborni</name>
    <dbReference type="NCBI Taxonomy" id="65129"/>
    <lineage>
        <taxon>Eukaryota</taxon>
        <taxon>Sar</taxon>
        <taxon>Alveolata</taxon>
        <taxon>Ciliophora</taxon>
        <taxon>Intramacronucleata</taxon>
        <taxon>Oligohymenophorea</taxon>
        <taxon>Peniculida</taxon>
        <taxon>Parameciidae</taxon>
        <taxon>Paramecium</taxon>
    </lineage>
</organism>
<feature type="compositionally biased region" description="Polar residues" evidence="1">
    <location>
        <begin position="265"/>
        <end position="277"/>
    </location>
</feature>
<accession>A0A8S1RIA4</accession>
<feature type="region of interest" description="Disordered" evidence="1">
    <location>
        <begin position="265"/>
        <end position="287"/>
    </location>
</feature>
<reference evidence="2" key="1">
    <citation type="submission" date="2021-01" db="EMBL/GenBank/DDBJ databases">
        <authorList>
            <consortium name="Genoscope - CEA"/>
            <person name="William W."/>
        </authorList>
    </citation>
    <scope>NUCLEOTIDE SEQUENCE</scope>
</reference>
<dbReference type="OrthoDB" id="306104at2759"/>
<evidence type="ECO:0000256" key="1">
    <source>
        <dbReference type="SAM" id="MobiDB-lite"/>
    </source>
</evidence>
<feature type="region of interest" description="Disordered" evidence="1">
    <location>
        <begin position="233"/>
        <end position="253"/>
    </location>
</feature>
<proteinExistence type="predicted"/>
<evidence type="ECO:0000313" key="3">
    <source>
        <dbReference type="Proteomes" id="UP000692954"/>
    </source>
</evidence>
<evidence type="ECO:0000313" key="2">
    <source>
        <dbReference type="EMBL" id="CAD8126545.1"/>
    </source>
</evidence>
<protein>
    <submittedName>
        <fullName evidence="2">Uncharacterized protein</fullName>
    </submittedName>
</protein>
<gene>
    <name evidence="2" type="ORF">PSON_ATCC_30995.1.T1680046</name>
</gene>
<sequence>MASLFPNYKDYDPQYQRYYQKLTKEPYFLDEITMEEAQSYFYNNIICTNIINYTFKYILSQIHKNITLETYLVLHTIQFQQIRTRIPQYAIIITFDGIKYAGMLWDTLNQIIFLINRNSQIESAFTDQSIYHIQSYSKDLLSEIAALFIRFLNNQDKHSTQIQFNFQQFTNESLIKWAMLKQYRNKQMKLNGESYSKIFDDDFLKDINQSPSNSSQQTLLELQKVINNQSKSFSQFSQPNQLTQNQNKQTTQRLRQRSLFKISNKNDLSQEQVSTKQLEPKQNDSNLKQNQLPQLNKYPKQNQNPQIILQVPQNHQIDSLNESISVSDFLNYMNNFKQHILTQDLKDQSNPTTYPFFNPEQVLKLKLDDMETLLQDQVRYKKNTIMKPTQKLLHLLKYYSKHNPYQYQIIVNKYSDFIHERLLERMGLPQTVKNVEKDLFSFSSIPQSKKREIDQKIIQDQVINLRFNQEINMYEYNQLKDQLILSQNLMDVYFNYLQETFQRVLILPFGFYQILSENFLKAKSYTDQYQGSGKTIFDQFDQIIIPIKLTKHEYVGVYIDFNYRIMYFINTLARSDRKFPFRVEILDMPIMQNIVRFIKNEYNTKIMKSFNILQWSNFSLITFVRICGVSE</sequence>
<keyword evidence="3" id="KW-1185">Reference proteome</keyword>
<name>A0A8S1RIA4_9CILI</name>
<dbReference type="EMBL" id="CAJJDN010000168">
    <property type="protein sequence ID" value="CAD8126545.1"/>
    <property type="molecule type" value="Genomic_DNA"/>
</dbReference>
<dbReference type="Proteomes" id="UP000692954">
    <property type="component" value="Unassembled WGS sequence"/>
</dbReference>
<comment type="caution">
    <text evidence="2">The sequence shown here is derived from an EMBL/GenBank/DDBJ whole genome shotgun (WGS) entry which is preliminary data.</text>
</comment>